<feature type="domain" description="SH3b" evidence="2">
    <location>
        <begin position="397"/>
        <end position="459"/>
    </location>
</feature>
<dbReference type="Pfam" id="PF01832">
    <property type="entry name" value="Glucosaminidase"/>
    <property type="match status" value="1"/>
</dbReference>
<sequence>MKEKIALAALAAVPMTVSSVYASDLTGIVTTSYLNVRSGPSTSHAVIFSVKKDEKVSIEEQTDGWYKIKTNTGNTGWASSTYISLSNNESNDNPSSDNQRRVTIEGLNMRNGAGTSYRAITKLKNGTILELISENNGWSKVKYDGRIGYVYSDYLEKVSDSNINTRANTTKVVNYDFLNVRSGPSTSHSIVGKLNRGDKVGVISESNGWSKINYNGKVSYVSSRYLSNLSNTNPEKPDSNNESVKETKVVNYDFLNVRSGPSTSHSKIGTLKKGDKVGVISESNGWSKIKYNGNVAYVSSTYLSKENTTPEVPSNPGESIKETKVVNYEFLNVRSGPSTSHSKIGTLKKGDKVGVISESNGWSKIKYNGKVAYVSSTYLSKENTTPEVPSNPGESIKETKVVNYEFLNVRSGPSTSHSKVGTLKKGDKVGVISESNGWSKIKYNGKVAYVSSSYLSSESTTPEVPSNPDNHTVKVVNYDFLNVRSGPSTSHSKIGVLSKGDEVKVKEESNGWSKIDYRGSNAYVSSMYLSNIGSSGGSETPDNGGGTANINGATVNHIQLGYTLEDHVVVQLERARVGGNVIDSSIKRGFVTASRADLEYYLNPNNFTGSTKGMMQFLRTDSYKGGVTASELNSYLNSLRPASSGTNVFYNQGQTFINAAKRYDIDLAYLVSHAMWETAYGRSTLAQGQTITSYKGKPLPSPVKVYNFFGIGAIDHSANVSGAEAAYSNGWTSVEATIDGSAKWIAQNYIKNTKYKQNNIFKMKFNYDYSWHQYATDVNWANGISGVMVKIVGMYDKGSNLVFDIPKYSR</sequence>
<feature type="domain" description="SH3b" evidence="2">
    <location>
        <begin position="245"/>
        <end position="307"/>
    </location>
</feature>
<feature type="domain" description="SH3b" evidence="2">
    <location>
        <begin position="471"/>
        <end position="533"/>
    </location>
</feature>
<evidence type="ECO:0000259" key="2">
    <source>
        <dbReference type="PROSITE" id="PS51781"/>
    </source>
</evidence>
<dbReference type="KEGG" id="rhom:FRIFI_2038"/>
<gene>
    <name evidence="3" type="ORF">FRIFI_2038</name>
</gene>
<keyword evidence="4" id="KW-1185">Reference proteome</keyword>
<proteinExistence type="predicted"/>
<feature type="domain" description="SH3b" evidence="2">
    <location>
        <begin position="168"/>
        <end position="230"/>
    </location>
</feature>
<dbReference type="RefSeq" id="WP_092924717.1">
    <property type="nucleotide sequence ID" value="NZ_FJTZ01000012.1"/>
</dbReference>
<protein>
    <submittedName>
        <fullName evidence="3">SH3 domain protein</fullName>
    </submittedName>
</protein>
<dbReference type="EMBL" id="LN650648">
    <property type="protein sequence ID" value="CEI73566.1"/>
    <property type="molecule type" value="Genomic_DNA"/>
</dbReference>
<keyword evidence="1" id="KW-0732">Signal</keyword>
<dbReference type="InterPro" id="IPR052354">
    <property type="entry name" value="Cell_Wall_Dynamics_Protein"/>
</dbReference>
<dbReference type="PANTHER" id="PTHR34408:SF1">
    <property type="entry name" value="GLYCOSYL HYDROLASE FAMILY 19 DOMAIN-CONTAINING PROTEIN HI_1415"/>
    <property type="match status" value="1"/>
</dbReference>
<dbReference type="InterPro" id="IPR002901">
    <property type="entry name" value="MGlyc_endo_b_GlcNAc-like_dom"/>
</dbReference>
<dbReference type="InterPro" id="IPR036028">
    <property type="entry name" value="SH3-like_dom_sf"/>
</dbReference>
<feature type="domain" description="SH3b" evidence="2">
    <location>
        <begin position="24"/>
        <end position="87"/>
    </location>
</feature>
<dbReference type="Proteomes" id="UP000245695">
    <property type="component" value="Chromosome 1"/>
</dbReference>
<feature type="domain" description="SH3b" evidence="2">
    <location>
        <begin position="97"/>
        <end position="159"/>
    </location>
</feature>
<feature type="chain" id="PRO_5015160108" evidence="1">
    <location>
        <begin position="23"/>
        <end position="810"/>
    </location>
</feature>
<feature type="signal peptide" evidence="1">
    <location>
        <begin position="1"/>
        <end position="22"/>
    </location>
</feature>
<dbReference type="Pfam" id="PF08239">
    <property type="entry name" value="SH3_3"/>
    <property type="match status" value="7"/>
</dbReference>
<reference evidence="3 4" key="1">
    <citation type="submission" date="2014-09" db="EMBL/GenBank/DDBJ databases">
        <authorList>
            <person name="Hornung B.V."/>
        </authorList>
    </citation>
    <scope>NUCLEOTIDE SEQUENCE [LARGE SCALE GENOMIC DNA]</scope>
    <source>
        <strain evidence="3 4">FRIFI</strain>
    </source>
</reference>
<dbReference type="SMART" id="SM00047">
    <property type="entry name" value="LYZ2"/>
    <property type="match status" value="1"/>
</dbReference>
<dbReference type="AlphaFoldDB" id="A0A2P2BT90"/>
<evidence type="ECO:0000313" key="3">
    <source>
        <dbReference type="EMBL" id="CEI73566.1"/>
    </source>
</evidence>
<dbReference type="PANTHER" id="PTHR34408">
    <property type="entry name" value="FAMILY PROTEIN, PUTATIVE-RELATED"/>
    <property type="match status" value="1"/>
</dbReference>
<dbReference type="InterPro" id="IPR003646">
    <property type="entry name" value="SH3-like_bac-type"/>
</dbReference>
<name>A0A2P2BT90_9FIRM</name>
<dbReference type="GO" id="GO:0004040">
    <property type="term" value="F:amidase activity"/>
    <property type="evidence" value="ECO:0007669"/>
    <property type="project" value="InterPro"/>
</dbReference>
<dbReference type="SMART" id="SM00287">
    <property type="entry name" value="SH3b"/>
    <property type="match status" value="7"/>
</dbReference>
<dbReference type="Gene3D" id="2.30.30.40">
    <property type="entry name" value="SH3 Domains"/>
    <property type="match status" value="7"/>
</dbReference>
<evidence type="ECO:0000313" key="4">
    <source>
        <dbReference type="Proteomes" id="UP000245695"/>
    </source>
</evidence>
<evidence type="ECO:0000256" key="1">
    <source>
        <dbReference type="SAM" id="SignalP"/>
    </source>
</evidence>
<dbReference type="SUPFAM" id="SSF50044">
    <property type="entry name" value="SH3-domain"/>
    <property type="match status" value="4"/>
</dbReference>
<dbReference type="Gene3D" id="1.10.530.10">
    <property type="match status" value="1"/>
</dbReference>
<dbReference type="PROSITE" id="PS51781">
    <property type="entry name" value="SH3B"/>
    <property type="match status" value="7"/>
</dbReference>
<accession>A0A2P2BT90</accession>
<feature type="domain" description="SH3b" evidence="2">
    <location>
        <begin position="321"/>
        <end position="383"/>
    </location>
</feature>
<organism evidence="3 4">
    <name type="scientific">Romboutsia hominis</name>
    <dbReference type="NCBI Taxonomy" id="1507512"/>
    <lineage>
        <taxon>Bacteria</taxon>
        <taxon>Bacillati</taxon>
        <taxon>Bacillota</taxon>
        <taxon>Clostridia</taxon>
        <taxon>Peptostreptococcales</taxon>
        <taxon>Peptostreptococcaceae</taxon>
        <taxon>Romboutsia</taxon>
    </lineage>
</organism>